<dbReference type="OrthoDB" id="10255128at2759"/>
<dbReference type="InterPro" id="IPR036412">
    <property type="entry name" value="HAD-like_sf"/>
</dbReference>
<evidence type="ECO:0000313" key="2">
    <source>
        <dbReference type="Proteomes" id="UP001150925"/>
    </source>
</evidence>
<dbReference type="EMBL" id="JANBPY010000004">
    <property type="protein sequence ID" value="KAJ1970161.1"/>
    <property type="molecule type" value="Genomic_DNA"/>
</dbReference>
<reference evidence="1" key="1">
    <citation type="submission" date="2022-07" db="EMBL/GenBank/DDBJ databases">
        <title>Phylogenomic reconstructions and comparative analyses of Kickxellomycotina fungi.</title>
        <authorList>
            <person name="Reynolds N.K."/>
            <person name="Stajich J.E."/>
            <person name="Barry K."/>
            <person name="Grigoriev I.V."/>
            <person name="Crous P."/>
            <person name="Smith M.E."/>
        </authorList>
    </citation>
    <scope>NUCLEOTIDE SEQUENCE</scope>
    <source>
        <strain evidence="1">RSA 1196</strain>
    </source>
</reference>
<comment type="caution">
    <text evidence="1">The sequence shown here is derived from an EMBL/GenBank/DDBJ whole genome shotgun (WGS) entry which is preliminary data.</text>
</comment>
<evidence type="ECO:0000313" key="1">
    <source>
        <dbReference type="EMBL" id="KAJ1970161.1"/>
    </source>
</evidence>
<protein>
    <submittedName>
        <fullName evidence="1">Uncharacterized protein</fullName>
    </submittedName>
</protein>
<name>A0A9W8B1C2_9FUNG</name>
<proteinExistence type="predicted"/>
<dbReference type="PANTHER" id="PTHR28181">
    <property type="entry name" value="UPF0655 PROTEIN YCR015C"/>
    <property type="match status" value="1"/>
</dbReference>
<dbReference type="InterPro" id="IPR050849">
    <property type="entry name" value="HAD-like_hydrolase_phosphatase"/>
</dbReference>
<accession>A0A9W8B1C2</accession>
<dbReference type="PANTHER" id="PTHR28181:SF1">
    <property type="entry name" value="COLD TOLERANCE PROTEIN 1"/>
    <property type="match status" value="1"/>
</dbReference>
<organism evidence="1 2">
    <name type="scientific">Dispira parvispora</name>
    <dbReference type="NCBI Taxonomy" id="1520584"/>
    <lineage>
        <taxon>Eukaryota</taxon>
        <taxon>Fungi</taxon>
        <taxon>Fungi incertae sedis</taxon>
        <taxon>Zoopagomycota</taxon>
        <taxon>Kickxellomycotina</taxon>
        <taxon>Dimargaritomycetes</taxon>
        <taxon>Dimargaritales</taxon>
        <taxon>Dimargaritaceae</taxon>
        <taxon>Dispira</taxon>
    </lineage>
</organism>
<keyword evidence="2" id="KW-1185">Reference proteome</keyword>
<gene>
    <name evidence="1" type="ORF">IWQ62_000130</name>
</gene>
<sequence length="458" mass="52318">MDQLSSFSNVTLSESAWTHPMCPTFKPNQLFQNPVNELLVVDFDETLTVSDTISHLADLALNTFENVHRRNPIRRKKWISDILEYENDLEKFQTWWDEELPARNATNAKRCAGSQESCLTIKDLGEYLAKSDEVELASIERVSKHKILEGLSRKVLLESGAEDIPRQEKALESIRTWLANSSYAEHPWKYGGEHVVDITDKGAQLQEAVNFQPKFHRDWAILSNNWSRDMILGALFPMADTSLDKLIASNMGTEAPWAYYCYLVSRIHSGDLEFTPGEPRTVPENLPAKERISKYWSQLETSESTGKFTSTIRTGLDKLREFRTIRSNYQRKLAMQVVYPSLGSVEKPRLFTIYVGDKLNDLLCMLEASVGILVGQDKKVLAWAKVLQIPVETKLPPYQDLVARHHRGTMEGECKRHRKRDIVTTAAGTIALPNTNGPIYQIDNWEQFNEWANRDASK</sequence>
<dbReference type="SUPFAM" id="SSF56784">
    <property type="entry name" value="HAD-like"/>
    <property type="match status" value="1"/>
</dbReference>
<dbReference type="AlphaFoldDB" id="A0A9W8B1C2"/>
<dbReference type="Proteomes" id="UP001150925">
    <property type="component" value="Unassembled WGS sequence"/>
</dbReference>